<dbReference type="InterPro" id="IPR027843">
    <property type="entry name" value="DUF4440"/>
</dbReference>
<name>A0A5C4UZR6_9ACTN</name>
<feature type="domain" description="DUF4440" evidence="2">
    <location>
        <begin position="52"/>
        <end position="137"/>
    </location>
</feature>
<feature type="compositionally biased region" description="Basic and acidic residues" evidence="1">
    <location>
        <begin position="1"/>
        <end position="22"/>
    </location>
</feature>
<dbReference type="Gene3D" id="3.10.450.50">
    <property type="match status" value="1"/>
</dbReference>
<dbReference type="EMBL" id="VDGT01000011">
    <property type="protein sequence ID" value="TNM29162.1"/>
    <property type="molecule type" value="Genomic_DNA"/>
</dbReference>
<reference evidence="3 4" key="1">
    <citation type="submission" date="2019-06" db="EMBL/GenBank/DDBJ databases">
        <title>Draft genome of Streptomyces sedi sp. JCM16909.</title>
        <authorList>
            <person name="Klykleung N."/>
            <person name="Tanasupawat S."/>
            <person name="Kudo T."/>
            <person name="Yuki M."/>
            <person name="Ohkuma M."/>
        </authorList>
    </citation>
    <scope>NUCLEOTIDE SEQUENCE [LARGE SCALE GENOMIC DNA]</scope>
    <source>
        <strain evidence="3 4">JCM 16909</strain>
    </source>
</reference>
<evidence type="ECO:0000256" key="1">
    <source>
        <dbReference type="SAM" id="MobiDB-lite"/>
    </source>
</evidence>
<accession>A0A5C4UZR6</accession>
<dbReference type="Proteomes" id="UP000311713">
    <property type="component" value="Unassembled WGS sequence"/>
</dbReference>
<dbReference type="InterPro" id="IPR032710">
    <property type="entry name" value="NTF2-like_dom_sf"/>
</dbReference>
<dbReference type="SUPFAM" id="SSF54427">
    <property type="entry name" value="NTF2-like"/>
    <property type="match status" value="1"/>
</dbReference>
<dbReference type="Pfam" id="PF14534">
    <property type="entry name" value="DUF4440"/>
    <property type="match status" value="1"/>
</dbReference>
<proteinExistence type="predicted"/>
<keyword evidence="4" id="KW-1185">Reference proteome</keyword>
<protein>
    <submittedName>
        <fullName evidence="3">DUF4440 domain-containing protein</fullName>
    </submittedName>
</protein>
<gene>
    <name evidence="3" type="ORF">FH715_16605</name>
</gene>
<dbReference type="RefSeq" id="WP_139645997.1">
    <property type="nucleotide sequence ID" value="NZ_BAAAZS010000005.1"/>
</dbReference>
<dbReference type="OrthoDB" id="7375616at2"/>
<organism evidence="3 4">
    <name type="scientific">Streptomyces sedi</name>
    <dbReference type="NCBI Taxonomy" id="555059"/>
    <lineage>
        <taxon>Bacteria</taxon>
        <taxon>Bacillati</taxon>
        <taxon>Actinomycetota</taxon>
        <taxon>Actinomycetes</taxon>
        <taxon>Kitasatosporales</taxon>
        <taxon>Streptomycetaceae</taxon>
        <taxon>Streptomyces</taxon>
    </lineage>
</organism>
<evidence type="ECO:0000313" key="3">
    <source>
        <dbReference type="EMBL" id="TNM29162.1"/>
    </source>
</evidence>
<sequence>MNAHGNRHDSGDDSGHESDGQRHASGSTPPEARSAEELPAAFAARFNGPDRAAAVAGKYAAQAAFVTPEGRVARGAEEIAEANAAFLGLRRPIEVRPRSVTVVGDTALLIVDWELAGGDVGGTATDVARRGADGVWRYVIDNPMGGGGFSR</sequence>
<dbReference type="AlphaFoldDB" id="A0A5C4UZR6"/>
<evidence type="ECO:0000259" key="2">
    <source>
        <dbReference type="Pfam" id="PF14534"/>
    </source>
</evidence>
<comment type="caution">
    <text evidence="3">The sequence shown here is derived from an EMBL/GenBank/DDBJ whole genome shotgun (WGS) entry which is preliminary data.</text>
</comment>
<feature type="region of interest" description="Disordered" evidence="1">
    <location>
        <begin position="1"/>
        <end position="35"/>
    </location>
</feature>
<evidence type="ECO:0000313" key="4">
    <source>
        <dbReference type="Proteomes" id="UP000311713"/>
    </source>
</evidence>